<feature type="transmembrane region" description="Helical" evidence="6">
    <location>
        <begin position="15"/>
        <end position="35"/>
    </location>
</feature>
<evidence type="ECO:0000256" key="1">
    <source>
        <dbReference type="ARBA" id="ARBA00004651"/>
    </source>
</evidence>
<keyword evidence="6" id="KW-0443">Lipid metabolism</keyword>
<dbReference type="Proteomes" id="UP000094296">
    <property type="component" value="Unassembled WGS sequence"/>
</dbReference>
<keyword evidence="5 6" id="KW-0472">Membrane</keyword>
<dbReference type="OrthoDB" id="5470260at2"/>
<feature type="transmembrane region" description="Helical" evidence="6">
    <location>
        <begin position="129"/>
        <end position="150"/>
    </location>
</feature>
<dbReference type="NCBIfam" id="TIGR00374">
    <property type="entry name" value="flippase-like domain"/>
    <property type="match status" value="1"/>
</dbReference>
<dbReference type="EC" id="2.3.2.3" evidence="6"/>
<comment type="similarity">
    <text evidence="6">Belongs to the LPG synthase family.</text>
</comment>
<dbReference type="RefSeq" id="WP_069644210.1">
    <property type="nucleotide sequence ID" value="NZ_MIJE01000034.1"/>
</dbReference>
<reference evidence="7 8" key="1">
    <citation type="submission" date="2016-09" db="EMBL/GenBank/DDBJ databases">
        <title>Draft genome sequence for the type strain of Desulfuribacillus alkaliarsenatis AHT28, an obligately anaerobic, sulfidogenic bacterium isolated from Russian soda lake sediments.</title>
        <authorList>
            <person name="Abin C.A."/>
            <person name="Hollibaugh J.T."/>
        </authorList>
    </citation>
    <scope>NUCLEOTIDE SEQUENCE [LARGE SCALE GENOMIC DNA]</scope>
    <source>
        <strain evidence="7 8">AHT28</strain>
    </source>
</reference>
<accession>A0A1E5G0F3</accession>
<feature type="transmembrane region" description="Helical" evidence="6">
    <location>
        <begin position="156"/>
        <end position="179"/>
    </location>
</feature>
<keyword evidence="2" id="KW-1003">Cell membrane</keyword>
<name>A0A1E5G0F3_9FIRM</name>
<keyword evidence="6" id="KW-0808">Transferase</keyword>
<feature type="transmembrane region" description="Helical" evidence="6">
    <location>
        <begin position="235"/>
        <end position="253"/>
    </location>
</feature>
<dbReference type="GO" id="GO:0006629">
    <property type="term" value="P:lipid metabolic process"/>
    <property type="evidence" value="ECO:0007669"/>
    <property type="project" value="UniProtKB-KW"/>
</dbReference>
<gene>
    <name evidence="6" type="primary">mprF</name>
    <name evidence="7" type="ORF">BHF68_11140</name>
</gene>
<feature type="transmembrane region" description="Helical" evidence="6">
    <location>
        <begin position="47"/>
        <end position="66"/>
    </location>
</feature>
<evidence type="ECO:0000256" key="4">
    <source>
        <dbReference type="ARBA" id="ARBA00022989"/>
    </source>
</evidence>
<protein>
    <recommendedName>
        <fullName evidence="6">Phosphatidylglycerol lysyltransferase</fullName>
        <ecNumber evidence="6">2.3.2.3</ecNumber>
    </recommendedName>
    <alternativeName>
        <fullName evidence="6">Lysylphosphatidylglycerol synthase</fullName>
    </alternativeName>
</protein>
<comment type="function">
    <text evidence="6">Catalyzes the transfer of a lysyl group from L-lysyl-tRNA(Lys) to membrane-bound phosphatidylglycerol (PG), which produces lysylphosphatidylglycerol (LPG), a major component of the bacterial membrane with a positive net charge. LPG synthesis contributes to bacterial virulence as it is involved in the resistance mechanism against cationic antimicrobial peptides (CAMP) produces by the host's immune system (defensins, cathelicidins) and by the competing microorganisms.</text>
</comment>
<feature type="transmembrane region" description="Helical" evidence="6">
    <location>
        <begin position="207"/>
        <end position="229"/>
    </location>
</feature>
<keyword evidence="8" id="KW-1185">Reference proteome</keyword>
<comment type="caution">
    <text evidence="7">The sequence shown here is derived from an EMBL/GenBank/DDBJ whole genome shotgun (WGS) entry which is preliminary data.</text>
</comment>
<keyword evidence="4 6" id="KW-1133">Transmembrane helix</keyword>
<dbReference type="InterPro" id="IPR022791">
    <property type="entry name" value="L-PG_synthase/AglD"/>
</dbReference>
<organism evidence="7 8">
    <name type="scientific">Desulfuribacillus alkaliarsenatis</name>
    <dbReference type="NCBI Taxonomy" id="766136"/>
    <lineage>
        <taxon>Bacteria</taxon>
        <taxon>Bacillati</taxon>
        <taxon>Bacillota</taxon>
        <taxon>Desulfuribacillia</taxon>
        <taxon>Desulfuribacillales</taxon>
        <taxon>Desulfuribacillaceae</taxon>
        <taxon>Desulfuribacillus</taxon>
    </lineage>
</organism>
<evidence type="ECO:0000313" key="7">
    <source>
        <dbReference type="EMBL" id="OEF95937.1"/>
    </source>
</evidence>
<evidence type="ECO:0000313" key="8">
    <source>
        <dbReference type="Proteomes" id="UP000094296"/>
    </source>
</evidence>
<dbReference type="GO" id="GO:0005886">
    <property type="term" value="C:plasma membrane"/>
    <property type="evidence" value="ECO:0007669"/>
    <property type="project" value="UniProtKB-SubCell"/>
</dbReference>
<dbReference type="PANTHER" id="PTHR40277:SF1">
    <property type="entry name" value="BLL5419 PROTEIN"/>
    <property type="match status" value="1"/>
</dbReference>
<dbReference type="EMBL" id="MIJE01000034">
    <property type="protein sequence ID" value="OEF95937.1"/>
    <property type="molecule type" value="Genomic_DNA"/>
</dbReference>
<keyword evidence="3 6" id="KW-0812">Transmembrane</keyword>
<sequence>MNKKLSNKSKQRLSIAFRILVSTGILAFLFWRIEWREVPQHIQGADYRYIIAALLATKLAIFISAYKWHILSKSTSNVTFVESLRWYYIGFFFSNFLPGSISGDVPRAYYASKKIGMTNAIASITVERVFAGIALVITAVIGFVVISGAGEYAHHVWLLAGIFAVLYLLLFNNYIIGLLTRRLGKSVRDFYKTVETYKTRKYLLTKLLLASLAFQVCFVWITDLLFRALGIEVNFLYQLGFVAVISAMTMIPISMNGLGVREGTYAYFFATVGIAESISITVSLLFYLSVLICTSIGGIIWISEKKIDIGQLKSKNVAEM</sequence>
<dbReference type="GO" id="GO:0046677">
    <property type="term" value="P:response to antibiotic"/>
    <property type="evidence" value="ECO:0007669"/>
    <property type="project" value="UniProtKB-KW"/>
</dbReference>
<dbReference type="Pfam" id="PF03706">
    <property type="entry name" value="LPG_synthase_TM"/>
    <property type="match status" value="1"/>
</dbReference>
<keyword evidence="6" id="KW-0046">Antibiotic resistance</keyword>
<comment type="catalytic activity">
    <reaction evidence="6">
        <text>L-lysyl-tRNA(Lys) + a 1,2-diacyl-sn-glycero-3-phospho-(1'-sn-glycerol) = a 1,2-diacyl-sn-glycero-3-phospho-1'-(3'-O-L-lysyl)-sn-glycerol + tRNA(Lys)</text>
        <dbReference type="Rhea" id="RHEA:10668"/>
        <dbReference type="Rhea" id="RHEA-COMP:9696"/>
        <dbReference type="Rhea" id="RHEA-COMP:9697"/>
        <dbReference type="ChEBI" id="CHEBI:64716"/>
        <dbReference type="ChEBI" id="CHEBI:75792"/>
        <dbReference type="ChEBI" id="CHEBI:78442"/>
        <dbReference type="ChEBI" id="CHEBI:78529"/>
        <dbReference type="EC" id="2.3.2.3"/>
    </reaction>
</comment>
<evidence type="ECO:0000256" key="3">
    <source>
        <dbReference type="ARBA" id="ARBA00022692"/>
    </source>
</evidence>
<dbReference type="AlphaFoldDB" id="A0A1E5G0F3"/>
<dbReference type="GO" id="GO:0050071">
    <property type="term" value="F:phosphatidylglycerol lysyltransferase activity"/>
    <property type="evidence" value="ECO:0007669"/>
    <property type="project" value="UniProtKB-EC"/>
</dbReference>
<evidence type="ECO:0000256" key="5">
    <source>
        <dbReference type="ARBA" id="ARBA00023136"/>
    </source>
</evidence>
<comment type="subcellular location">
    <subcellularLocation>
        <location evidence="1 6">Cell membrane</location>
        <topology evidence="1 6">Multi-pass membrane protein</topology>
    </subcellularLocation>
</comment>
<proteinExistence type="inferred from homology"/>
<dbReference type="PANTHER" id="PTHR40277">
    <property type="entry name" value="BLL5419 PROTEIN"/>
    <property type="match status" value="1"/>
</dbReference>
<evidence type="ECO:0000256" key="6">
    <source>
        <dbReference type="RuleBase" id="RU363042"/>
    </source>
</evidence>
<evidence type="ECO:0000256" key="2">
    <source>
        <dbReference type="ARBA" id="ARBA00022475"/>
    </source>
</evidence>
<dbReference type="STRING" id="766136.BHF68_11140"/>